<proteinExistence type="predicted"/>
<organism evidence="6 7">
    <name type="scientific">Candidatus Bacteroides avicola</name>
    <dbReference type="NCBI Taxonomy" id="2838468"/>
    <lineage>
        <taxon>Bacteria</taxon>
        <taxon>Pseudomonadati</taxon>
        <taxon>Bacteroidota</taxon>
        <taxon>Bacteroidia</taxon>
        <taxon>Bacteroidales</taxon>
        <taxon>Bacteroidaceae</taxon>
        <taxon>Bacteroides</taxon>
    </lineage>
</organism>
<evidence type="ECO:0000256" key="1">
    <source>
        <dbReference type="ARBA" id="ARBA00004141"/>
    </source>
</evidence>
<evidence type="ECO:0000256" key="4">
    <source>
        <dbReference type="ARBA" id="ARBA00023136"/>
    </source>
</evidence>
<name>A0A9D2HWD1_9BACE</name>
<feature type="transmembrane region" description="Helical" evidence="5">
    <location>
        <begin position="20"/>
        <end position="46"/>
    </location>
</feature>
<keyword evidence="4 5" id="KW-0472">Membrane</keyword>
<reference evidence="6" key="2">
    <citation type="submission" date="2021-04" db="EMBL/GenBank/DDBJ databases">
        <authorList>
            <person name="Gilroy R."/>
        </authorList>
    </citation>
    <scope>NUCLEOTIDE SEQUENCE</scope>
    <source>
        <strain evidence="6">ChiHjej12B11-9795</strain>
    </source>
</reference>
<gene>
    <name evidence="6" type="ORF">H9950_08245</name>
</gene>
<comment type="caution">
    <text evidence="6">The sequence shown here is derived from an EMBL/GenBank/DDBJ whole genome shotgun (WGS) entry which is preliminary data.</text>
</comment>
<accession>A0A9D2HWD1</accession>
<dbReference type="Proteomes" id="UP000823862">
    <property type="component" value="Unassembled WGS sequence"/>
</dbReference>
<sequence>MKDYYLPQEHEREAAAHSYLMSLLVVMVGLPFPIVNLAATFIFYLANRRKTYFVRWHCTQALVSQVPLFVVNCVLFWWSVRILLDVVPLSSFYFAYLFTVILFNLVDFIATFHTMVAVNKGRQVDWYVYAPLTDLLCRPNSEKS</sequence>
<dbReference type="EMBL" id="DWZI01000042">
    <property type="protein sequence ID" value="HJA86160.1"/>
    <property type="molecule type" value="Genomic_DNA"/>
</dbReference>
<dbReference type="AlphaFoldDB" id="A0A9D2HWD1"/>
<comment type="subcellular location">
    <subcellularLocation>
        <location evidence="1">Membrane</location>
        <topology evidence="1">Multi-pass membrane protein</topology>
    </subcellularLocation>
</comment>
<evidence type="ECO:0000256" key="5">
    <source>
        <dbReference type="SAM" id="Phobius"/>
    </source>
</evidence>
<keyword evidence="2 5" id="KW-0812">Transmembrane</keyword>
<evidence type="ECO:0000256" key="2">
    <source>
        <dbReference type="ARBA" id="ARBA00022692"/>
    </source>
</evidence>
<protein>
    <submittedName>
        <fullName evidence="6">DUF4870 domain-containing protein</fullName>
    </submittedName>
</protein>
<reference evidence="6" key="1">
    <citation type="journal article" date="2021" name="PeerJ">
        <title>Extensive microbial diversity within the chicken gut microbiome revealed by metagenomics and culture.</title>
        <authorList>
            <person name="Gilroy R."/>
            <person name="Ravi A."/>
            <person name="Getino M."/>
            <person name="Pursley I."/>
            <person name="Horton D.L."/>
            <person name="Alikhan N.F."/>
            <person name="Baker D."/>
            <person name="Gharbi K."/>
            <person name="Hall N."/>
            <person name="Watson M."/>
            <person name="Adriaenssens E.M."/>
            <person name="Foster-Nyarko E."/>
            <person name="Jarju S."/>
            <person name="Secka A."/>
            <person name="Antonio M."/>
            <person name="Oren A."/>
            <person name="Chaudhuri R.R."/>
            <person name="La Ragione R."/>
            <person name="Hildebrand F."/>
            <person name="Pallen M.J."/>
        </authorList>
    </citation>
    <scope>NUCLEOTIDE SEQUENCE</scope>
    <source>
        <strain evidence="6">ChiHjej12B11-9795</strain>
    </source>
</reference>
<evidence type="ECO:0000313" key="7">
    <source>
        <dbReference type="Proteomes" id="UP000823862"/>
    </source>
</evidence>
<dbReference type="Pfam" id="PF09685">
    <property type="entry name" value="MamF_MmsF"/>
    <property type="match status" value="1"/>
</dbReference>
<feature type="transmembrane region" description="Helical" evidence="5">
    <location>
        <begin position="92"/>
        <end position="112"/>
    </location>
</feature>
<keyword evidence="3 5" id="KW-1133">Transmembrane helix</keyword>
<evidence type="ECO:0000313" key="6">
    <source>
        <dbReference type="EMBL" id="HJA86160.1"/>
    </source>
</evidence>
<evidence type="ECO:0000256" key="3">
    <source>
        <dbReference type="ARBA" id="ARBA00022989"/>
    </source>
</evidence>
<dbReference type="InterPro" id="IPR019109">
    <property type="entry name" value="MamF_MmsF"/>
</dbReference>
<feature type="transmembrane region" description="Helical" evidence="5">
    <location>
        <begin position="58"/>
        <end position="80"/>
    </location>
</feature>